<feature type="domain" description="Ribosome-assembly protein 3 C-terminal" evidence="9">
    <location>
        <begin position="123"/>
        <end position="168"/>
    </location>
</feature>
<dbReference type="OrthoDB" id="69550at2759"/>
<accession>A0A077W9H2</accession>
<feature type="compositionally biased region" description="Basic and acidic residues" evidence="8">
    <location>
        <begin position="65"/>
        <end position="74"/>
    </location>
</feature>
<comment type="function">
    <text evidence="1">Required for efficient biogenesis of the 60S ribosomal subunit.</text>
</comment>
<evidence type="ECO:0000256" key="3">
    <source>
        <dbReference type="ARBA" id="ARBA00006256"/>
    </source>
</evidence>
<sequence>MAKAGKKRQQKTLPAQHNKKPKRVSEDDDATQSDQEIQDIQDHELEVEALLDDFEQQVKSSALEEAIREMKEGSASDSDSTDNEEEDNDAMSQDDKQPEDGNMDVDQEQRIPDTKSDDKPSTFRDRYMGKVTQAFSTDLDKIRQEPNFDASQLTLLIDSLEAGIDIFSDLEKEIVMRQ</sequence>
<proteinExistence type="inferred from homology"/>
<feature type="compositionally biased region" description="Basic and acidic residues" evidence="8">
    <location>
        <begin position="107"/>
        <end position="128"/>
    </location>
</feature>
<evidence type="ECO:0000256" key="2">
    <source>
        <dbReference type="ARBA" id="ARBA00004604"/>
    </source>
</evidence>
<dbReference type="PANTHER" id="PTHR28127:SF1">
    <property type="entry name" value="RIBOSOME ASSEMBLY PROTEIN 3"/>
    <property type="match status" value="1"/>
</dbReference>
<dbReference type="PANTHER" id="PTHR28127">
    <property type="entry name" value="RIBOSOME ASSEMBLY PROTEIN 3"/>
    <property type="match status" value="1"/>
</dbReference>
<comment type="similarity">
    <text evidence="3">Belongs to the RSA3 family.</text>
</comment>
<name>A0A077W9H2_9FUNG</name>
<organism evidence="10">
    <name type="scientific">Lichtheimia ramosa</name>
    <dbReference type="NCBI Taxonomy" id="688394"/>
    <lineage>
        <taxon>Eukaryota</taxon>
        <taxon>Fungi</taxon>
        <taxon>Fungi incertae sedis</taxon>
        <taxon>Mucoromycota</taxon>
        <taxon>Mucoromycotina</taxon>
        <taxon>Mucoromycetes</taxon>
        <taxon>Mucorales</taxon>
        <taxon>Lichtheimiaceae</taxon>
        <taxon>Lichtheimia</taxon>
    </lineage>
</organism>
<reference evidence="10" key="1">
    <citation type="journal article" date="2014" name="Genome Announc.">
        <title>De novo whole-genome sequence and genome annotation of Lichtheimia ramosa.</title>
        <authorList>
            <person name="Linde J."/>
            <person name="Schwartze V."/>
            <person name="Binder U."/>
            <person name="Lass-Florl C."/>
            <person name="Voigt K."/>
            <person name="Horn F."/>
        </authorList>
    </citation>
    <scope>NUCLEOTIDE SEQUENCE</scope>
    <source>
        <strain evidence="10">JMRC FSU:6197</strain>
    </source>
</reference>
<gene>
    <name evidence="10" type="ORF">LRAMOSA00837</name>
</gene>
<dbReference type="Pfam" id="PF14615">
    <property type="entry name" value="Rsa3"/>
    <property type="match status" value="1"/>
</dbReference>
<keyword evidence="5" id="KW-0690">Ribosome biogenesis</keyword>
<dbReference type="EMBL" id="LK023313">
    <property type="protein sequence ID" value="CDS03435.1"/>
    <property type="molecule type" value="Genomic_DNA"/>
</dbReference>
<dbReference type="GO" id="GO:0030687">
    <property type="term" value="C:preribosome, large subunit precursor"/>
    <property type="evidence" value="ECO:0007669"/>
    <property type="project" value="TreeGrafter"/>
</dbReference>
<dbReference type="GO" id="GO:0005730">
    <property type="term" value="C:nucleolus"/>
    <property type="evidence" value="ECO:0007669"/>
    <property type="project" value="UniProtKB-SubCell"/>
</dbReference>
<evidence type="ECO:0000256" key="7">
    <source>
        <dbReference type="ARBA" id="ARBA00023274"/>
    </source>
</evidence>
<feature type="region of interest" description="Disordered" evidence="8">
    <location>
        <begin position="1"/>
        <end position="129"/>
    </location>
</feature>
<evidence type="ECO:0000256" key="1">
    <source>
        <dbReference type="ARBA" id="ARBA00003035"/>
    </source>
</evidence>
<evidence type="ECO:0000313" key="10">
    <source>
        <dbReference type="EMBL" id="CDS03435.1"/>
    </source>
</evidence>
<feature type="compositionally biased region" description="Basic residues" evidence="8">
    <location>
        <begin position="1"/>
        <end position="10"/>
    </location>
</feature>
<comment type="subcellular location">
    <subcellularLocation>
        <location evidence="2">Nucleus</location>
        <location evidence="2">Nucleolus</location>
    </subcellularLocation>
</comment>
<evidence type="ECO:0000256" key="6">
    <source>
        <dbReference type="ARBA" id="ARBA00023242"/>
    </source>
</evidence>
<dbReference type="GO" id="GO:0000027">
    <property type="term" value="P:ribosomal large subunit assembly"/>
    <property type="evidence" value="ECO:0007669"/>
    <property type="project" value="TreeGrafter"/>
</dbReference>
<dbReference type="AlphaFoldDB" id="A0A077W9H2"/>
<feature type="compositionally biased region" description="Acidic residues" evidence="8">
    <location>
        <begin position="26"/>
        <end position="39"/>
    </location>
</feature>
<evidence type="ECO:0000256" key="4">
    <source>
        <dbReference type="ARBA" id="ARBA00015339"/>
    </source>
</evidence>
<evidence type="ECO:0000259" key="9">
    <source>
        <dbReference type="Pfam" id="PF14615"/>
    </source>
</evidence>
<keyword evidence="6" id="KW-0539">Nucleus</keyword>
<dbReference type="InterPro" id="IPR051898">
    <property type="entry name" value="Ribosome_Assembly_3"/>
</dbReference>
<evidence type="ECO:0000256" key="8">
    <source>
        <dbReference type="SAM" id="MobiDB-lite"/>
    </source>
</evidence>
<protein>
    <recommendedName>
        <fullName evidence="4">Ribosome assembly protein 3</fullName>
    </recommendedName>
</protein>
<dbReference type="InterPro" id="IPR028217">
    <property type="entry name" value="Rsa3_C"/>
</dbReference>
<evidence type="ECO:0000256" key="5">
    <source>
        <dbReference type="ARBA" id="ARBA00022517"/>
    </source>
</evidence>
<keyword evidence="7" id="KW-0687">Ribonucleoprotein</keyword>
<feature type="compositionally biased region" description="Acidic residues" evidence="8">
    <location>
        <begin position="79"/>
        <end position="89"/>
    </location>
</feature>